<keyword evidence="3" id="KW-1185">Reference proteome</keyword>
<organism evidence="2 3">
    <name type="scientific">Acinetobacter silvestris</name>
    <dbReference type="NCBI Taxonomy" id="1977882"/>
    <lineage>
        <taxon>Bacteria</taxon>
        <taxon>Pseudomonadati</taxon>
        <taxon>Pseudomonadota</taxon>
        <taxon>Gammaproteobacteria</taxon>
        <taxon>Moraxellales</taxon>
        <taxon>Moraxellaceae</taxon>
        <taxon>Acinetobacter</taxon>
    </lineage>
</organism>
<dbReference type="InterPro" id="IPR048051">
    <property type="entry name" value="BapA-like_prefix-like"/>
</dbReference>
<proteinExistence type="predicted"/>
<evidence type="ECO:0000259" key="1">
    <source>
        <dbReference type="Pfam" id="PF22783"/>
    </source>
</evidence>
<comment type="caution">
    <text evidence="2">The sequence shown here is derived from an EMBL/GenBank/DDBJ whole genome shotgun (WGS) entry which is preliminary data.</text>
</comment>
<gene>
    <name evidence="2" type="ORF">B9T28_13030</name>
</gene>
<dbReference type="EMBL" id="NEGB01000009">
    <property type="protein sequence ID" value="OTG63441.1"/>
    <property type="molecule type" value="Genomic_DNA"/>
</dbReference>
<evidence type="ECO:0000313" key="2">
    <source>
        <dbReference type="EMBL" id="OTG63441.1"/>
    </source>
</evidence>
<dbReference type="Pfam" id="PF22783">
    <property type="entry name" value="BapA_N"/>
    <property type="match status" value="1"/>
</dbReference>
<dbReference type="OrthoDB" id="9813456at2"/>
<sequence length="227" mass="24256">MTNFIVIEKDSLSKSTVDTTHIALVEASIVHTKMNRDDVAEFVRDGNNLLLKLKNGEVIVIENFFVIHDGVASDLVFEENGCVLYWFDGISNYKGISGLEVLLPDAAGKLGALVPWLVGAGVIGGVIAVTGDDKETVARDNNETIKPDFTVPKAPEVIIHNGNDGSIDSADLVNGKVTATVKPVDPVQEGDVITITRPDGSTKEVVVDASNKDDINSNGISIEFDKP</sequence>
<dbReference type="STRING" id="1977882.B9T28_13030"/>
<dbReference type="Proteomes" id="UP000242765">
    <property type="component" value="Unassembled WGS sequence"/>
</dbReference>
<feature type="domain" description="Biofilm-associated protein BapA-like prefix-like" evidence="1">
    <location>
        <begin position="1"/>
        <end position="116"/>
    </location>
</feature>
<dbReference type="NCBIfam" id="NF033677">
    <property type="entry name" value="biofilm_BapA_N"/>
    <property type="match status" value="1"/>
</dbReference>
<evidence type="ECO:0000313" key="3">
    <source>
        <dbReference type="Proteomes" id="UP000242765"/>
    </source>
</evidence>
<name>A0A1Y3CBV4_9GAMM</name>
<feature type="non-terminal residue" evidence="2">
    <location>
        <position position="227"/>
    </location>
</feature>
<dbReference type="AlphaFoldDB" id="A0A1Y3CBV4"/>
<accession>A0A1Y3CBV4</accession>
<protein>
    <recommendedName>
        <fullName evidence="1">Biofilm-associated protein BapA-like prefix-like domain-containing protein</fullName>
    </recommendedName>
</protein>
<reference evidence="2 3" key="1">
    <citation type="submission" date="2017-04" db="EMBL/GenBank/DDBJ databases">
        <title>High diversity of culturable Acinetobacter species in natural soil and water ecosystems.</title>
        <authorList>
            <person name="Nemec A."/>
            <person name="Radolfova-Krizova L."/>
        </authorList>
    </citation>
    <scope>NUCLEOTIDE SEQUENCE [LARGE SCALE GENOMIC DNA]</scope>
    <source>
        <strain evidence="2 3">ANC 4999</strain>
    </source>
</reference>